<comment type="similarity">
    <text evidence="1">Belongs to the short-chain dehydrogenases/reductases (SDR) family.</text>
</comment>
<evidence type="ECO:0000256" key="2">
    <source>
        <dbReference type="ARBA" id="ARBA00023002"/>
    </source>
</evidence>
<protein>
    <submittedName>
        <fullName evidence="4">SDR family NAD(P)-dependent oxidoreductase</fullName>
    </submittedName>
</protein>
<dbReference type="InterPro" id="IPR057326">
    <property type="entry name" value="KR_dom"/>
</dbReference>
<dbReference type="PANTHER" id="PTHR44196">
    <property type="entry name" value="DEHYDROGENASE/REDUCTASE SDR FAMILY MEMBER 7B"/>
    <property type="match status" value="1"/>
</dbReference>
<sequence length="269" mass="29351">MSFNPKLTQWQNKRVWLVGASTGIGEALARQLDQLGCKQMLSARSADKLTTLAGELQHATALPLDITQQAAVKTAFDNVMAAWGGVDLIVLMAGTYSEMSVAEFDIEKVKQQIDVNLNGTMYVLANALPKLLEQKSGHLAIVSSVAGYRGLPNSLAYGPTKAALINLAEALHVELQPHHVGVSVVNPGFVDTPLTRKNTFPMPFLITAEKAAQEIITGLEKGEFEIHFPKAFTRTLRTLRILPYSLYFAAVRKITANKNKAELGHEQSK</sequence>
<dbReference type="Pfam" id="PF00106">
    <property type="entry name" value="adh_short"/>
    <property type="match status" value="1"/>
</dbReference>
<gene>
    <name evidence="4" type="ORF">HKT17_03385</name>
</gene>
<dbReference type="RefSeq" id="WP_171097839.1">
    <property type="nucleotide sequence ID" value="NZ_CP053084.1"/>
</dbReference>
<evidence type="ECO:0000313" key="5">
    <source>
        <dbReference type="Proteomes" id="UP000501130"/>
    </source>
</evidence>
<name>A0ABX6N4H9_9BURK</name>
<organism evidence="4 5">
    <name type="scientific">Limnobacter profundi</name>
    <dbReference type="NCBI Taxonomy" id="2732163"/>
    <lineage>
        <taxon>Bacteria</taxon>
        <taxon>Pseudomonadati</taxon>
        <taxon>Pseudomonadota</taxon>
        <taxon>Betaproteobacteria</taxon>
        <taxon>Burkholderiales</taxon>
        <taxon>Burkholderiaceae</taxon>
        <taxon>Limnobacter</taxon>
    </lineage>
</organism>
<accession>A0ABX6N4H9</accession>
<dbReference type="SUPFAM" id="SSF51735">
    <property type="entry name" value="NAD(P)-binding Rossmann-fold domains"/>
    <property type="match status" value="1"/>
</dbReference>
<dbReference type="PRINTS" id="PR00081">
    <property type="entry name" value="GDHRDH"/>
</dbReference>
<evidence type="ECO:0000256" key="1">
    <source>
        <dbReference type="ARBA" id="ARBA00006484"/>
    </source>
</evidence>
<dbReference type="EMBL" id="CP053084">
    <property type="protein sequence ID" value="QJR28820.1"/>
    <property type="molecule type" value="Genomic_DNA"/>
</dbReference>
<dbReference type="InterPro" id="IPR002347">
    <property type="entry name" value="SDR_fam"/>
</dbReference>
<dbReference type="Gene3D" id="3.40.50.720">
    <property type="entry name" value="NAD(P)-binding Rossmann-like Domain"/>
    <property type="match status" value="1"/>
</dbReference>
<dbReference type="InterPro" id="IPR036291">
    <property type="entry name" value="NAD(P)-bd_dom_sf"/>
</dbReference>
<dbReference type="Proteomes" id="UP000501130">
    <property type="component" value="Chromosome"/>
</dbReference>
<keyword evidence="5" id="KW-1185">Reference proteome</keyword>
<feature type="domain" description="Ketoreductase" evidence="3">
    <location>
        <begin position="13"/>
        <end position="193"/>
    </location>
</feature>
<dbReference type="SMART" id="SM00822">
    <property type="entry name" value="PKS_KR"/>
    <property type="match status" value="1"/>
</dbReference>
<proteinExistence type="inferred from homology"/>
<keyword evidence="2" id="KW-0560">Oxidoreductase</keyword>
<reference evidence="4 5" key="1">
    <citation type="submission" date="2020-05" db="EMBL/GenBank/DDBJ databases">
        <title>Compete genome of Limnobacter sp. SAORIC-580.</title>
        <authorList>
            <person name="Song J."/>
            <person name="Cho J.-C."/>
        </authorList>
    </citation>
    <scope>NUCLEOTIDE SEQUENCE [LARGE SCALE GENOMIC DNA]</scope>
    <source>
        <strain evidence="4 5">SAORIC-580</strain>
    </source>
</reference>
<dbReference type="PANTHER" id="PTHR44196:SF1">
    <property type="entry name" value="DEHYDROGENASE_REDUCTASE SDR FAMILY MEMBER 7B"/>
    <property type="match status" value="1"/>
</dbReference>
<evidence type="ECO:0000313" key="4">
    <source>
        <dbReference type="EMBL" id="QJR28820.1"/>
    </source>
</evidence>
<evidence type="ECO:0000259" key="3">
    <source>
        <dbReference type="SMART" id="SM00822"/>
    </source>
</evidence>